<dbReference type="GO" id="GO:0016020">
    <property type="term" value="C:membrane"/>
    <property type="evidence" value="ECO:0007669"/>
    <property type="project" value="TreeGrafter"/>
</dbReference>
<dbReference type="AlphaFoldDB" id="A0AAQ3KR59"/>
<dbReference type="Gene3D" id="2.60.40.150">
    <property type="entry name" value="C2 domain"/>
    <property type="match status" value="1"/>
</dbReference>
<evidence type="ECO:0000313" key="1">
    <source>
        <dbReference type="EMBL" id="WOL13240.1"/>
    </source>
</evidence>
<gene>
    <name evidence="1" type="ORF">Cni_G22009</name>
</gene>
<dbReference type="SUPFAM" id="SSF49562">
    <property type="entry name" value="C2 domain (Calcium/lipid-binding domain, CaLB)"/>
    <property type="match status" value="1"/>
</dbReference>
<dbReference type="InterPro" id="IPR035892">
    <property type="entry name" value="C2_domain_sf"/>
</dbReference>
<dbReference type="EMBL" id="CP136896">
    <property type="protein sequence ID" value="WOL13240.1"/>
    <property type="molecule type" value="Genomic_DNA"/>
</dbReference>
<sequence length="335" mass="37592">MAAVRNALLSHLRVRVDSLTVPAAALSFAHVLRCRFSDEVKGFFLHEFEVTDGIITVVKNFQKVDPLQVGQDEFHGEVLDTLGFVVNQSDFTVEVLRNVTDFLSLAKTISVDQIYLPLDVENKVDKLNVDLNDAANTLSGETAKSSGEVKRVFADMSNFTMRTLMEEGAGIFKVVIVRGNNLALRDFTSSDPYVVVKLGKQIYFVLNVTSRVPIQILHSRYWHGSSSALGWLMNYPCDCVNFIIENETIPSMNMDSSSLLEVLASKTTYKVDTDVVFPAMSDCFIAKKDISTKLWLHGVSEAKRLLEEAVVLPLWMPEYFQVLITTDLMFMRGEK</sequence>
<proteinExistence type="predicted"/>
<protein>
    <submittedName>
        <fullName evidence="1">Uncharacterized protein</fullName>
    </submittedName>
</protein>
<reference evidence="1 2" key="1">
    <citation type="submission" date="2023-10" db="EMBL/GenBank/DDBJ databases">
        <title>Chromosome-scale genome assembly provides insights into flower coloration mechanisms of Canna indica.</title>
        <authorList>
            <person name="Li C."/>
        </authorList>
    </citation>
    <scope>NUCLEOTIDE SEQUENCE [LARGE SCALE GENOMIC DNA]</scope>
    <source>
        <tissue evidence="1">Flower</tissue>
    </source>
</reference>
<organism evidence="1 2">
    <name type="scientific">Canna indica</name>
    <name type="common">Indian-shot</name>
    <dbReference type="NCBI Taxonomy" id="4628"/>
    <lineage>
        <taxon>Eukaryota</taxon>
        <taxon>Viridiplantae</taxon>
        <taxon>Streptophyta</taxon>
        <taxon>Embryophyta</taxon>
        <taxon>Tracheophyta</taxon>
        <taxon>Spermatophyta</taxon>
        <taxon>Magnoliopsida</taxon>
        <taxon>Liliopsida</taxon>
        <taxon>Zingiberales</taxon>
        <taxon>Cannaceae</taxon>
        <taxon>Canna</taxon>
    </lineage>
</organism>
<dbReference type="InterPro" id="IPR040283">
    <property type="entry name" value="DDB_G0292058-like"/>
</dbReference>
<dbReference type="Proteomes" id="UP001327560">
    <property type="component" value="Chromosome 7"/>
</dbReference>
<evidence type="ECO:0000313" key="2">
    <source>
        <dbReference type="Proteomes" id="UP001327560"/>
    </source>
</evidence>
<name>A0AAQ3KR59_9LILI</name>
<dbReference type="PANTHER" id="PTHR31414:SF16">
    <property type="entry name" value="TRANSMEMBRANE PROTEIN"/>
    <property type="match status" value="1"/>
</dbReference>
<accession>A0AAQ3KR59</accession>
<keyword evidence="2" id="KW-1185">Reference proteome</keyword>
<dbReference type="PANTHER" id="PTHR31414">
    <property type="entry name" value="TRANSMEMBRANE PROTEIN DDB_G0292058"/>
    <property type="match status" value="1"/>
</dbReference>